<keyword evidence="8 9" id="KW-0539">Nucleus</keyword>
<dbReference type="GO" id="GO:0006606">
    <property type="term" value="P:protein import into nucleus"/>
    <property type="evidence" value="ECO:0007669"/>
    <property type="project" value="TreeGrafter"/>
</dbReference>
<comment type="subcellular location">
    <subcellularLocation>
        <location evidence="1 9">Nucleus</location>
        <location evidence="1 9">Nuclear pore complex</location>
    </subcellularLocation>
</comment>
<evidence type="ECO:0000256" key="2">
    <source>
        <dbReference type="ARBA" id="ARBA00005573"/>
    </source>
</evidence>
<keyword evidence="6 9" id="KW-0811">Translocation</keyword>
<evidence type="ECO:0000313" key="11">
    <source>
        <dbReference type="EMBL" id="MXV00401.1"/>
    </source>
</evidence>
<dbReference type="GO" id="GO:0031965">
    <property type="term" value="C:nuclear membrane"/>
    <property type="evidence" value="ECO:0007669"/>
    <property type="project" value="UniProtKB-UniRule"/>
</dbReference>
<evidence type="ECO:0000256" key="7">
    <source>
        <dbReference type="ARBA" id="ARBA00023132"/>
    </source>
</evidence>
<sequence>MASTQANATTFKYSIHDAAFGHAQTGFVWGTGNSLLVFPQTQADPLGGDQRSGRRPGQLHDVRWNSSLDLPVTRRLVNESCGVFLELQKIVSESKGEAAHPQLVKISRSYRAILSVCWQSCLEELDATDEDRRAENQAKREVLQYIELIWHLCEILFLDIQPGTAFLTQLQRWAQSHVPESLSTQMKEMWEEESPHLSPHYWDVVYTLLCRGSLDEARKLLKSHPQSGREDFVSLDELLQVAPQGSQEMPSRQLDVWWQSWQADCARRLADGEFSLLPELETACKILMGDEDTLYELRKLGETWYNYLVTKVTYTRPTIGRQLLAELAEECLSAFGEGEPTALLDDILLAAFRFDLQQVLREASACLDDWWFSAHLADLLFHAGQMEASNVEYCNVMREYLLLEYASYLMSHGSLWQVGVDYLDHCPQQGREFLEAYLERLPLGTQSKALKVVEILERRDMWPVAQGICQSMAVQLQKKGQLGAALTWVIRCKNPMWTSKLADKFLLQYSVDREPSCLDLLENLGEEMLLSDRLTFLAKYREFLGERDGAKAARLLTALVESQLAPHFFWPVLLRDALHTLGKSSDLSLESGQVQQLLGCLETMSAMQLDRGSKELPRSWQTWSKTEEDQLRQLLTQHLAHAVIREGGVSCSSPQKLPRPMQRAS</sequence>
<accession>A0A147BRR3</accession>
<dbReference type="PANTHER" id="PTHR13373">
    <property type="entry name" value="FROUNT PROTEIN-RELATED"/>
    <property type="match status" value="1"/>
</dbReference>
<keyword evidence="4 9" id="KW-0509">mRNA transport</keyword>
<dbReference type="EMBL" id="GIFC01018317">
    <property type="protein sequence ID" value="MXV00401.1"/>
    <property type="molecule type" value="Transcribed_RNA"/>
</dbReference>
<dbReference type="AlphaFoldDB" id="A0A147BRR3"/>
<dbReference type="GO" id="GO:0006406">
    <property type="term" value="P:mRNA export from nucleus"/>
    <property type="evidence" value="ECO:0007669"/>
    <property type="project" value="TreeGrafter"/>
</dbReference>
<protein>
    <recommendedName>
        <fullName evidence="9">Nuclear pore complex protein Nup85</fullName>
    </recommendedName>
</protein>
<keyword evidence="5 9" id="KW-0653">Protein transport</keyword>
<proteinExistence type="inferred from homology"/>
<evidence type="ECO:0000256" key="4">
    <source>
        <dbReference type="ARBA" id="ARBA00022816"/>
    </source>
</evidence>
<evidence type="ECO:0000256" key="9">
    <source>
        <dbReference type="RuleBase" id="RU365073"/>
    </source>
</evidence>
<dbReference type="GO" id="GO:0031080">
    <property type="term" value="C:nuclear pore outer ring"/>
    <property type="evidence" value="ECO:0007669"/>
    <property type="project" value="TreeGrafter"/>
</dbReference>
<dbReference type="InterPro" id="IPR011502">
    <property type="entry name" value="Nucleoporin_Nup85"/>
</dbReference>
<dbReference type="Pfam" id="PF07575">
    <property type="entry name" value="Nucleopor_Nup85"/>
    <property type="match status" value="1"/>
</dbReference>
<evidence type="ECO:0000256" key="1">
    <source>
        <dbReference type="ARBA" id="ARBA00004567"/>
    </source>
</evidence>
<keyword evidence="7 9" id="KW-0906">Nuclear pore complex</keyword>
<keyword evidence="3 9" id="KW-0813">Transport</keyword>
<organism evidence="10">
    <name type="scientific">Ixodes ricinus</name>
    <name type="common">Common tick</name>
    <name type="synonym">Acarus ricinus</name>
    <dbReference type="NCBI Taxonomy" id="34613"/>
    <lineage>
        <taxon>Eukaryota</taxon>
        <taxon>Metazoa</taxon>
        <taxon>Ecdysozoa</taxon>
        <taxon>Arthropoda</taxon>
        <taxon>Chelicerata</taxon>
        <taxon>Arachnida</taxon>
        <taxon>Acari</taxon>
        <taxon>Parasitiformes</taxon>
        <taxon>Ixodida</taxon>
        <taxon>Ixodoidea</taxon>
        <taxon>Ixodidae</taxon>
        <taxon>Ixodinae</taxon>
        <taxon>Ixodes</taxon>
    </lineage>
</organism>
<name>A0A147BRR3_IXORI</name>
<reference evidence="10" key="1">
    <citation type="journal article" date="2018" name="PLoS Negl. Trop. Dis.">
        <title>Sialome diversity of ticks revealed by RNAseq of single tick salivary glands.</title>
        <authorList>
            <person name="Perner J."/>
            <person name="Kropackova S."/>
            <person name="Kopacek P."/>
            <person name="Ribeiro J.M."/>
        </authorList>
    </citation>
    <scope>NUCLEOTIDE SEQUENCE</scope>
    <source>
        <strain evidence="10">Siblings of single egg batch collected in Ceske Budejovice</strain>
        <tissue evidence="10">Salivary glands</tissue>
    </source>
</reference>
<dbReference type="EMBL" id="GEGO01001941">
    <property type="protein sequence ID" value="JAR93463.1"/>
    <property type="molecule type" value="Transcribed_RNA"/>
</dbReference>
<dbReference type="GO" id="GO:0017056">
    <property type="term" value="F:structural constituent of nuclear pore"/>
    <property type="evidence" value="ECO:0007669"/>
    <property type="project" value="TreeGrafter"/>
</dbReference>
<evidence type="ECO:0000256" key="6">
    <source>
        <dbReference type="ARBA" id="ARBA00023010"/>
    </source>
</evidence>
<evidence type="ECO:0000313" key="10">
    <source>
        <dbReference type="EMBL" id="JAR93463.1"/>
    </source>
</evidence>
<evidence type="ECO:0000256" key="3">
    <source>
        <dbReference type="ARBA" id="ARBA00022448"/>
    </source>
</evidence>
<dbReference type="PANTHER" id="PTHR13373:SF21">
    <property type="entry name" value="NUCLEAR PORE COMPLEX PROTEIN NUP85"/>
    <property type="match status" value="1"/>
</dbReference>
<comment type="function">
    <text evidence="9">Functions as a component of the nuclear pore complex (NPC).</text>
</comment>
<evidence type="ECO:0000256" key="8">
    <source>
        <dbReference type="ARBA" id="ARBA00023242"/>
    </source>
</evidence>
<keyword evidence="9" id="KW-0472">Membrane</keyword>
<reference evidence="11" key="2">
    <citation type="submission" date="2019-12" db="EMBL/GenBank/DDBJ databases">
        <title>An insight into the sialome of adult female Ixodes ricinus ticks feeding for 6 days.</title>
        <authorList>
            <person name="Perner J."/>
            <person name="Ribeiro J.M.C."/>
        </authorList>
    </citation>
    <scope>NUCLEOTIDE SEQUENCE</scope>
    <source>
        <strain evidence="11">Semi-engorged</strain>
        <tissue evidence="11">Salivary glands</tissue>
    </source>
</reference>
<evidence type="ECO:0000256" key="5">
    <source>
        <dbReference type="ARBA" id="ARBA00022927"/>
    </source>
</evidence>
<comment type="subunit">
    <text evidence="9">Component of the nuclear pore complex (NPC).</text>
</comment>
<dbReference type="GO" id="GO:0045893">
    <property type="term" value="P:positive regulation of DNA-templated transcription"/>
    <property type="evidence" value="ECO:0007669"/>
    <property type="project" value="TreeGrafter"/>
</dbReference>
<comment type="similarity">
    <text evidence="2 9">Belongs to the nucleoporin Nup85 family.</text>
</comment>